<sequence length="404" mass="46139">MSDLNNRQQFRTVHTDIEEMNAMIAEHRKKILTRVIIIVAICVAALVTYELIIHLRTYDNYRVAKEVERQDSSGTVFEKMNGNILKYSHDGVSYTDLENNLIWNQTYELQNPQADICESYVVVYDKSGSDIYILNTEGLQSHLQSEQPIVAAYIAKQGTIAVLTVEDTTSQIELYDKDGNQLAKGEIHIEEGGYPVDIAISQDAQKLAVSTIDISDGSVKSTIMFYNFSDVGENETDHIVGTFSYAGTMIPRIEFPQNDELIAFGDNEIIIFKGSQKPEEDTTIKLKEEVKSILYNSSYFGIVQDYVAEEDDEEEVPAYQMVIYDLNGKQITKSGFDYSYSKIEFLENNEICMMGEKSCAIYTLKGKKKYEDTFDEELYKIYSGKTQRSYIFLISKKTQKVYLR</sequence>
<dbReference type="Pfam" id="PF18975">
    <property type="entry name" value="DUF5711"/>
    <property type="match status" value="1"/>
</dbReference>
<evidence type="ECO:0000256" key="1">
    <source>
        <dbReference type="SAM" id="Phobius"/>
    </source>
</evidence>
<dbReference type="RefSeq" id="WP_090174804.1">
    <property type="nucleotide sequence ID" value="NZ_FMXR01000026.1"/>
</dbReference>
<keyword evidence="1" id="KW-0812">Transmembrane</keyword>
<organism evidence="2 3">
    <name type="scientific">Eubacterium oxidoreducens</name>
    <dbReference type="NCBI Taxonomy" id="1732"/>
    <lineage>
        <taxon>Bacteria</taxon>
        <taxon>Bacillati</taxon>
        <taxon>Bacillota</taxon>
        <taxon>Clostridia</taxon>
        <taxon>Eubacteriales</taxon>
        <taxon>Eubacteriaceae</taxon>
        <taxon>Eubacterium</taxon>
    </lineage>
</organism>
<keyword evidence="1" id="KW-1133">Transmembrane helix</keyword>
<keyword evidence="3" id="KW-1185">Reference proteome</keyword>
<reference evidence="2 3" key="1">
    <citation type="submission" date="2016-10" db="EMBL/GenBank/DDBJ databases">
        <authorList>
            <person name="de Groot N.N."/>
        </authorList>
    </citation>
    <scope>NUCLEOTIDE SEQUENCE [LARGE SCALE GENOMIC DNA]</scope>
    <source>
        <strain evidence="2 3">DSM 3217</strain>
    </source>
</reference>
<evidence type="ECO:0000313" key="3">
    <source>
        <dbReference type="Proteomes" id="UP000199228"/>
    </source>
</evidence>
<evidence type="ECO:0000313" key="2">
    <source>
        <dbReference type="EMBL" id="SDB35657.1"/>
    </source>
</evidence>
<gene>
    <name evidence="2" type="ORF">SAMN02910417_02631</name>
</gene>
<dbReference type="SUPFAM" id="SSF69304">
    <property type="entry name" value="Tricorn protease N-terminal domain"/>
    <property type="match status" value="1"/>
</dbReference>
<dbReference type="STRING" id="1732.SAMN02910417_02631"/>
<proteinExistence type="predicted"/>
<dbReference type="InterPro" id="IPR043765">
    <property type="entry name" value="DUF5711"/>
</dbReference>
<protein>
    <submittedName>
        <fullName evidence="2">Uncharacterized protein</fullName>
    </submittedName>
</protein>
<dbReference type="OrthoDB" id="1779345at2"/>
<keyword evidence="1" id="KW-0472">Membrane</keyword>
<name>A0A1G6CS14_EUBOX</name>
<accession>A0A1G6CS14</accession>
<dbReference type="Proteomes" id="UP000199228">
    <property type="component" value="Unassembled WGS sequence"/>
</dbReference>
<dbReference type="AlphaFoldDB" id="A0A1G6CS14"/>
<feature type="transmembrane region" description="Helical" evidence="1">
    <location>
        <begin position="31"/>
        <end position="52"/>
    </location>
</feature>
<dbReference type="EMBL" id="FMXR01000026">
    <property type="protein sequence ID" value="SDB35657.1"/>
    <property type="molecule type" value="Genomic_DNA"/>
</dbReference>